<keyword evidence="1" id="KW-0732">Signal</keyword>
<reference evidence="2 3" key="1">
    <citation type="submission" date="2018-04" db="EMBL/GenBank/DDBJ databases">
        <title>Genomic Encyclopedia of Type Strains, Phase IV (KMG-IV): sequencing the most valuable type-strain genomes for metagenomic binning, comparative biology and taxonomic classification.</title>
        <authorList>
            <person name="Goeker M."/>
        </authorList>
    </citation>
    <scope>NUCLEOTIDE SEQUENCE [LARGE SCALE GENOMIC DNA]</scope>
    <source>
        <strain evidence="2 3">DSM 28520</strain>
    </source>
</reference>
<dbReference type="RefSeq" id="WP_116678998.1">
    <property type="nucleotide sequence ID" value="NZ_QEKY01000005.1"/>
</dbReference>
<keyword evidence="3" id="KW-1185">Reference proteome</keyword>
<sequence>MKRILLLLVFLLAISSRGWAQMPKIEGLDQMPMDTIVKEVKDYARQRFFYKVSFVEDTEQPEKRTEAQCVLEIGHHGSSFKDFYRLATDSLVDDVVKKNGTFMELFGRVSGWAKNKKWYTALLKGYPAGEDYHQTSVSILFEFVEYSCPSPTFDWQVGEETKEIMGYMCRKATCHHSGRDYTAWYAEEIPLSDGPYIFRGLPGLIVAISSDDGEYTFELNGQQEITFSSPIYLELKKRTYKKTREEARIIIRNMHENCAEIFANTVKIKASNPEFLGKLMDRFRSLPYTF</sequence>
<feature type="chain" id="PRO_5015476619" evidence="1">
    <location>
        <begin position="21"/>
        <end position="290"/>
    </location>
</feature>
<protein>
    <submittedName>
        <fullName evidence="2">GLPGLI family protein</fullName>
    </submittedName>
</protein>
<dbReference type="GeneID" id="94550446"/>
<evidence type="ECO:0000256" key="1">
    <source>
        <dbReference type="SAM" id="SignalP"/>
    </source>
</evidence>
<dbReference type="OrthoDB" id="1012377at2"/>
<dbReference type="EMBL" id="QEKY01000005">
    <property type="protein sequence ID" value="PVZ12191.1"/>
    <property type="molecule type" value="Genomic_DNA"/>
</dbReference>
<evidence type="ECO:0000313" key="3">
    <source>
        <dbReference type="Proteomes" id="UP000245462"/>
    </source>
</evidence>
<dbReference type="Pfam" id="PF09697">
    <property type="entry name" value="Porph_ging"/>
    <property type="match status" value="1"/>
</dbReference>
<dbReference type="Proteomes" id="UP000245462">
    <property type="component" value="Unassembled WGS sequence"/>
</dbReference>
<feature type="signal peptide" evidence="1">
    <location>
        <begin position="1"/>
        <end position="20"/>
    </location>
</feature>
<gene>
    <name evidence="2" type="ORF">C7382_10578</name>
</gene>
<organism evidence="2 3">
    <name type="scientific">Porphyromonas loveana</name>
    <dbReference type="NCBI Taxonomy" id="1884669"/>
    <lineage>
        <taxon>Bacteria</taxon>
        <taxon>Pseudomonadati</taxon>
        <taxon>Bacteroidota</taxon>
        <taxon>Bacteroidia</taxon>
        <taxon>Bacteroidales</taxon>
        <taxon>Porphyromonadaceae</taxon>
        <taxon>Porphyromonas</taxon>
    </lineage>
</organism>
<dbReference type="NCBIfam" id="TIGR01200">
    <property type="entry name" value="GLPGLI"/>
    <property type="match status" value="1"/>
</dbReference>
<dbReference type="InterPro" id="IPR005901">
    <property type="entry name" value="GLPGLI"/>
</dbReference>
<comment type="caution">
    <text evidence="2">The sequence shown here is derived from an EMBL/GenBank/DDBJ whole genome shotgun (WGS) entry which is preliminary data.</text>
</comment>
<evidence type="ECO:0000313" key="2">
    <source>
        <dbReference type="EMBL" id="PVZ12191.1"/>
    </source>
</evidence>
<name>A0A2U1FJ49_9PORP</name>
<dbReference type="AlphaFoldDB" id="A0A2U1FJ49"/>
<proteinExistence type="predicted"/>
<accession>A0A2U1FJ49</accession>